<organism evidence="1 2">
    <name type="scientific">Thermophilibacter provencensis</name>
    <dbReference type="NCBI Taxonomy" id="1852386"/>
    <lineage>
        <taxon>Bacteria</taxon>
        <taxon>Bacillati</taxon>
        <taxon>Actinomycetota</taxon>
        <taxon>Coriobacteriia</taxon>
        <taxon>Coriobacteriales</taxon>
        <taxon>Atopobiaceae</taxon>
        <taxon>Thermophilibacter</taxon>
    </lineage>
</organism>
<comment type="caution">
    <text evidence="1">The sequence shown here is derived from an EMBL/GenBank/DDBJ whole genome shotgun (WGS) entry which is preliminary data.</text>
</comment>
<gene>
    <name evidence="1" type="ORF">K8U72_08135</name>
</gene>
<evidence type="ECO:0000313" key="1">
    <source>
        <dbReference type="EMBL" id="HJF45728.1"/>
    </source>
</evidence>
<evidence type="ECO:0000313" key="2">
    <source>
        <dbReference type="Proteomes" id="UP000697330"/>
    </source>
</evidence>
<dbReference type="RefSeq" id="WP_274959429.1">
    <property type="nucleotide sequence ID" value="NZ_DYWQ01000123.1"/>
</dbReference>
<sequence>MMWNYVQFPDETQIAYSDVREDGTVRIDIERPRDWGFDSARCIMPAYQWSGIDGFSDQEIEEFDAFLRNNAPLIFELAECPPEERWEVA</sequence>
<proteinExistence type="predicted"/>
<protein>
    <submittedName>
        <fullName evidence="1">Uncharacterized protein</fullName>
    </submittedName>
</protein>
<dbReference type="AlphaFoldDB" id="A0A921KLV3"/>
<name>A0A921KLV3_9ACTN</name>
<dbReference type="Proteomes" id="UP000697330">
    <property type="component" value="Unassembled WGS sequence"/>
</dbReference>
<reference evidence="1" key="2">
    <citation type="submission" date="2021-09" db="EMBL/GenBank/DDBJ databases">
        <authorList>
            <person name="Gilroy R."/>
        </authorList>
    </citation>
    <scope>NUCLEOTIDE SEQUENCE</scope>
    <source>
        <strain evidence="1">CHK124-7917</strain>
    </source>
</reference>
<reference evidence="1" key="1">
    <citation type="journal article" date="2021" name="PeerJ">
        <title>Extensive microbial diversity within the chicken gut microbiome revealed by metagenomics and culture.</title>
        <authorList>
            <person name="Gilroy R."/>
            <person name="Ravi A."/>
            <person name="Getino M."/>
            <person name="Pursley I."/>
            <person name="Horton D.L."/>
            <person name="Alikhan N.F."/>
            <person name="Baker D."/>
            <person name="Gharbi K."/>
            <person name="Hall N."/>
            <person name="Watson M."/>
            <person name="Adriaenssens E.M."/>
            <person name="Foster-Nyarko E."/>
            <person name="Jarju S."/>
            <person name="Secka A."/>
            <person name="Antonio M."/>
            <person name="Oren A."/>
            <person name="Chaudhuri R.R."/>
            <person name="La Ragione R."/>
            <person name="Hildebrand F."/>
            <person name="Pallen M.J."/>
        </authorList>
    </citation>
    <scope>NUCLEOTIDE SEQUENCE</scope>
    <source>
        <strain evidence="1">CHK124-7917</strain>
    </source>
</reference>
<accession>A0A921KLV3</accession>
<dbReference type="EMBL" id="DYWQ01000123">
    <property type="protein sequence ID" value="HJF45728.1"/>
    <property type="molecule type" value="Genomic_DNA"/>
</dbReference>